<name>A0A6S6SE12_9GAMM</name>
<keyword evidence="3" id="KW-0694">RNA-binding</keyword>
<comment type="subcellular location">
    <subcellularLocation>
        <location evidence="3">Cytoplasm</location>
    </subcellularLocation>
</comment>
<dbReference type="HAMAP" id="MF_00518">
    <property type="entry name" value="Deacylase_Dtd"/>
    <property type="match status" value="1"/>
</dbReference>
<dbReference type="Gene3D" id="3.50.80.10">
    <property type="entry name" value="D-tyrosyl-tRNA(Tyr) deacylase"/>
    <property type="match status" value="1"/>
</dbReference>
<protein>
    <recommendedName>
        <fullName evidence="3">D-aminoacyl-tRNA deacylase</fullName>
        <shortName evidence="3">DTD</shortName>
        <ecNumber evidence="3">3.1.1.96</ecNumber>
    </recommendedName>
    <alternativeName>
        <fullName evidence="3">Gly-tRNA(Ala) deacylase</fullName>
        <ecNumber evidence="3">3.1.1.-</ecNumber>
    </alternativeName>
</protein>
<comment type="subunit">
    <text evidence="3">Homodimer.</text>
</comment>
<keyword evidence="2 3" id="KW-0378">Hydrolase</keyword>
<dbReference type="PANTHER" id="PTHR10472:SF5">
    <property type="entry name" value="D-AMINOACYL-TRNA DEACYLASE 1"/>
    <property type="match status" value="1"/>
</dbReference>
<dbReference type="GO" id="GO:0106026">
    <property type="term" value="F:Gly-tRNA(Ala) deacylase activity"/>
    <property type="evidence" value="ECO:0007669"/>
    <property type="project" value="UniProtKB-UniRule"/>
</dbReference>
<dbReference type="InterPro" id="IPR023509">
    <property type="entry name" value="DTD-like_sf"/>
</dbReference>
<evidence type="ECO:0000256" key="3">
    <source>
        <dbReference type="HAMAP-Rule" id="MF_00518"/>
    </source>
</evidence>
<feature type="short sequence motif" description="Gly-cisPro motif, important for rejection of L-amino acids" evidence="3">
    <location>
        <begin position="137"/>
        <end position="138"/>
    </location>
</feature>
<comment type="function">
    <text evidence="3">An aminoacyl-tRNA editing enzyme that deacylates mischarged D-aminoacyl-tRNAs. Also deacylates mischarged glycyl-tRNA(Ala), protecting cells against glycine mischarging by AlaRS. Acts via tRNA-based rather than protein-based catalysis; rejects L-amino acids rather than detecting D-amino acids in the active site. By recycling D-aminoacyl-tRNA to D-amino acids and free tRNA molecules, this enzyme counteracts the toxicity associated with the formation of D-aminoacyl-tRNA entities in vivo and helps enforce protein L-homochirality.</text>
</comment>
<dbReference type="GO" id="GO:0019478">
    <property type="term" value="P:D-amino acid catabolic process"/>
    <property type="evidence" value="ECO:0007669"/>
    <property type="project" value="UniProtKB-UniRule"/>
</dbReference>
<dbReference type="NCBIfam" id="TIGR00256">
    <property type="entry name" value="D-aminoacyl-tRNA deacylase"/>
    <property type="match status" value="1"/>
</dbReference>
<dbReference type="InterPro" id="IPR003732">
    <property type="entry name" value="Daa-tRNA_deacyls_DTD"/>
</dbReference>
<proteinExistence type="inferred from homology"/>
<evidence type="ECO:0000313" key="4">
    <source>
        <dbReference type="EMBL" id="CAA6804436.1"/>
    </source>
</evidence>
<comment type="domain">
    <text evidence="3">A Gly-cisPro motif from one monomer fits into the active site of the other monomer to allow specific chiral rejection of L-amino acids.</text>
</comment>
<dbReference type="AlphaFoldDB" id="A0A6S6SE12"/>
<organism evidence="4">
    <name type="scientific">uncultured Thiotrichaceae bacterium</name>
    <dbReference type="NCBI Taxonomy" id="298394"/>
    <lineage>
        <taxon>Bacteria</taxon>
        <taxon>Pseudomonadati</taxon>
        <taxon>Pseudomonadota</taxon>
        <taxon>Gammaproteobacteria</taxon>
        <taxon>Thiotrichales</taxon>
        <taxon>Thiotrichaceae</taxon>
        <taxon>environmental samples</taxon>
    </lineage>
</organism>
<dbReference type="SUPFAM" id="SSF69500">
    <property type="entry name" value="DTD-like"/>
    <property type="match status" value="1"/>
</dbReference>
<dbReference type="EMBL" id="CACVAV010000073">
    <property type="protein sequence ID" value="CAA6804436.1"/>
    <property type="molecule type" value="Genomic_DNA"/>
</dbReference>
<dbReference type="EC" id="3.1.1.-" evidence="3"/>
<dbReference type="EC" id="3.1.1.96" evidence="3"/>
<dbReference type="GO" id="GO:0051500">
    <property type="term" value="F:D-tyrosyl-tRNA(Tyr) deacylase activity"/>
    <property type="evidence" value="ECO:0007669"/>
    <property type="project" value="TreeGrafter"/>
</dbReference>
<gene>
    <name evidence="3" type="primary">dtd</name>
    <name evidence="4" type="ORF">HELGO_WM30690</name>
</gene>
<reference evidence="4" key="1">
    <citation type="submission" date="2020-01" db="EMBL/GenBank/DDBJ databases">
        <authorList>
            <person name="Meier V. D."/>
            <person name="Meier V D."/>
        </authorList>
    </citation>
    <scope>NUCLEOTIDE SEQUENCE</scope>
    <source>
        <strain evidence="4">HLG_WM_MAG_08</strain>
    </source>
</reference>
<dbReference type="GO" id="GO:0005737">
    <property type="term" value="C:cytoplasm"/>
    <property type="evidence" value="ECO:0007669"/>
    <property type="project" value="UniProtKB-SubCell"/>
</dbReference>
<dbReference type="FunFam" id="3.50.80.10:FF:000001">
    <property type="entry name" value="D-aminoacyl-tRNA deacylase"/>
    <property type="match status" value="1"/>
</dbReference>
<comment type="catalytic activity">
    <reaction evidence="3">
        <text>a D-aminoacyl-tRNA + H2O = a tRNA + a D-alpha-amino acid + H(+)</text>
        <dbReference type="Rhea" id="RHEA:13953"/>
        <dbReference type="Rhea" id="RHEA-COMP:10123"/>
        <dbReference type="Rhea" id="RHEA-COMP:10124"/>
        <dbReference type="ChEBI" id="CHEBI:15377"/>
        <dbReference type="ChEBI" id="CHEBI:15378"/>
        <dbReference type="ChEBI" id="CHEBI:59871"/>
        <dbReference type="ChEBI" id="CHEBI:78442"/>
        <dbReference type="ChEBI" id="CHEBI:79333"/>
        <dbReference type="EC" id="3.1.1.96"/>
    </reaction>
</comment>
<comment type="similarity">
    <text evidence="1 3">Belongs to the DTD family.</text>
</comment>
<comment type="catalytic activity">
    <reaction evidence="3">
        <text>glycyl-tRNA(Ala) + H2O = tRNA(Ala) + glycine + H(+)</text>
        <dbReference type="Rhea" id="RHEA:53744"/>
        <dbReference type="Rhea" id="RHEA-COMP:9657"/>
        <dbReference type="Rhea" id="RHEA-COMP:13640"/>
        <dbReference type="ChEBI" id="CHEBI:15377"/>
        <dbReference type="ChEBI" id="CHEBI:15378"/>
        <dbReference type="ChEBI" id="CHEBI:57305"/>
        <dbReference type="ChEBI" id="CHEBI:78442"/>
        <dbReference type="ChEBI" id="CHEBI:78522"/>
    </reaction>
</comment>
<dbReference type="PANTHER" id="PTHR10472">
    <property type="entry name" value="D-TYROSYL-TRNA TYR DEACYLASE"/>
    <property type="match status" value="1"/>
</dbReference>
<evidence type="ECO:0000256" key="2">
    <source>
        <dbReference type="ARBA" id="ARBA00022801"/>
    </source>
</evidence>
<dbReference type="Pfam" id="PF02580">
    <property type="entry name" value="Tyr_Deacylase"/>
    <property type="match status" value="1"/>
</dbReference>
<dbReference type="GO" id="GO:0043908">
    <property type="term" value="F:Ser(Gly)-tRNA(Ala) hydrolase activity"/>
    <property type="evidence" value="ECO:0007669"/>
    <property type="project" value="UniProtKB-UniRule"/>
</dbReference>
<evidence type="ECO:0000256" key="1">
    <source>
        <dbReference type="ARBA" id="ARBA00009673"/>
    </source>
</evidence>
<accession>A0A6S6SE12</accession>
<sequence>MIGLIQRAAYASVVIDDQPVAAIEAGIMLLLGVEKEDSQAKADRLLQRVLNYRIFADAQGRMNCSLLDMGYELLIVPQFTLPADTRKGNRPGFSPAAPPELGQALFGYFCQQAEELLGQSNCGVFGADMKVHLVNDGPVTFWLQQ</sequence>
<keyword evidence="3" id="KW-0963">Cytoplasm</keyword>
<keyword evidence="3" id="KW-0820">tRNA-binding</keyword>
<dbReference type="GO" id="GO:0000049">
    <property type="term" value="F:tRNA binding"/>
    <property type="evidence" value="ECO:0007669"/>
    <property type="project" value="UniProtKB-UniRule"/>
</dbReference>